<gene>
    <name evidence="2" type="ORF">R9X50_00485700</name>
</gene>
<protein>
    <submittedName>
        <fullName evidence="2">Uncharacterized protein</fullName>
    </submittedName>
</protein>
<feature type="region of interest" description="Disordered" evidence="1">
    <location>
        <begin position="264"/>
        <end position="288"/>
    </location>
</feature>
<reference evidence="2 3" key="1">
    <citation type="submission" date="2023-11" db="EMBL/GenBank/DDBJ databases">
        <title>An acidophilic fungus is an integral part of prey digestion in a carnivorous sundew plant.</title>
        <authorList>
            <person name="Tsai I.J."/>
        </authorList>
    </citation>
    <scope>NUCLEOTIDE SEQUENCE [LARGE SCALE GENOMIC DNA]</scope>
    <source>
        <strain evidence="2">169a</strain>
    </source>
</reference>
<sequence>MVEWYLINLPMITHFNASLIGSTHVDPWFLASSAYPHLHLYTSADSSIQETLTLPNAHRPSHESHLLALPPELRNKIYSAALLDTIPNIALLQACRQINMEAQSTLYQRHISFSSQETFLQWIERSHSSNLRDVKRLTLQITDIDLSPLFDRDRGCRNAWSLYQRELQQLDQALASLPNVSDLTITPPTSSCSQLVRGMYLSFLTLISQRYPKLENLILNDHEDILQKVPALGRLPKVTFAANAVPKKSKYTPSGAFDLAFRSKHSKQLSSPANKHEPSRRPIKLERS</sequence>
<dbReference type="AlphaFoldDB" id="A0AAQ3M8C9"/>
<organism evidence="2 3">
    <name type="scientific">Acrodontium crateriforme</name>
    <dbReference type="NCBI Taxonomy" id="150365"/>
    <lineage>
        <taxon>Eukaryota</taxon>
        <taxon>Fungi</taxon>
        <taxon>Dikarya</taxon>
        <taxon>Ascomycota</taxon>
        <taxon>Pezizomycotina</taxon>
        <taxon>Dothideomycetes</taxon>
        <taxon>Dothideomycetidae</taxon>
        <taxon>Mycosphaerellales</taxon>
        <taxon>Teratosphaeriaceae</taxon>
        <taxon>Acrodontium</taxon>
    </lineage>
</organism>
<keyword evidence="3" id="KW-1185">Reference proteome</keyword>
<feature type="compositionally biased region" description="Basic and acidic residues" evidence="1">
    <location>
        <begin position="274"/>
        <end position="288"/>
    </location>
</feature>
<dbReference type="EMBL" id="CP138586">
    <property type="protein sequence ID" value="WPH02003.1"/>
    <property type="molecule type" value="Genomic_DNA"/>
</dbReference>
<accession>A0AAQ3M8C9</accession>
<name>A0AAQ3M8C9_9PEZI</name>
<dbReference type="Proteomes" id="UP001303373">
    <property type="component" value="Chromosome 7"/>
</dbReference>
<evidence type="ECO:0000256" key="1">
    <source>
        <dbReference type="SAM" id="MobiDB-lite"/>
    </source>
</evidence>
<proteinExistence type="predicted"/>
<dbReference type="PANTHER" id="PTHR38790">
    <property type="entry name" value="2EXR DOMAIN-CONTAINING PROTEIN-RELATED"/>
    <property type="match status" value="1"/>
</dbReference>
<evidence type="ECO:0000313" key="2">
    <source>
        <dbReference type="EMBL" id="WPH02003.1"/>
    </source>
</evidence>
<evidence type="ECO:0000313" key="3">
    <source>
        <dbReference type="Proteomes" id="UP001303373"/>
    </source>
</evidence>